<dbReference type="AlphaFoldDB" id="A0A2W7I2B0"/>
<sequence length="732" mass="80337">MSGLARLPQLAAPMGRRDVGMPAEPAPEPFLGHPYGAPQPTRLTWPEFLVTAWARRRPIFFAFALPLLAGVLLAIMAPRQYRAEAVFLVQASRENSGTADLSGFGSTVQSIELLKVVRSEVEIITSDAVIRRALEKIGATRLYPSMAESGRFPWDASPNPDDRLTLATEWFRSDLRTETDPGSNVLRVRFTYGNRALGIEALSALVEAYLARRVELYGEGGSAILQADLERYTEHLRQVEAEIQQVKTGHQVLDLAQDLQLAGARLDAITQRENALRQQRAASLAQLASAQSRLAAQPARVVASREATNLAPNDDGRNTLMRLLQERDHIVRQYAADYPGLRDLDRRIASARAVLQDNARNAFTTTREVRNPSVELLSTRVVSLQVETDAAQKEMEELAAQRVTAEQRSTNLLEAENQLRDLQRRRDGLESVYRQFTSREAGARVDEDARRQRNANINVVQQPNAPLNGSTRRWLFLFAGLLTGGLAAAAAAVLLTVTRRTYSTPAEAARGLSLPALAAFKSLEKAARDLKEDDDVTEFASLLLDARVNDHRLQVVQLISADPADGRGDLARTLAVELARARGQETLLIDLQSDGRAHLAALGAQPMEVDRIEGHVLAFGTVIPTLWIAYDARHSHLTDPRVGEAETRLLLQTLKREFAVVIIIGPDPSESYSLRRLTALVDGNVVVIRGNATEGAKARLSRDSILMSGGPLLGLAFTDQRPALPTELAGLV</sequence>
<proteinExistence type="predicted"/>
<accession>A0A2W7I2B0</accession>
<keyword evidence="4" id="KW-1185">Reference proteome</keyword>
<dbReference type="PANTHER" id="PTHR32309:SF13">
    <property type="entry name" value="FERRIC ENTEROBACTIN TRANSPORT PROTEIN FEPE"/>
    <property type="match status" value="1"/>
</dbReference>
<dbReference type="InterPro" id="IPR050445">
    <property type="entry name" value="Bact_polysacc_biosynth/exp"/>
</dbReference>
<dbReference type="Gene3D" id="3.40.50.300">
    <property type="entry name" value="P-loop containing nucleotide triphosphate hydrolases"/>
    <property type="match status" value="1"/>
</dbReference>
<dbReference type="EMBL" id="QKYU01000024">
    <property type="protein sequence ID" value="PZW40428.1"/>
    <property type="molecule type" value="Genomic_DNA"/>
</dbReference>
<feature type="transmembrane region" description="Helical" evidence="2">
    <location>
        <begin position="59"/>
        <end position="77"/>
    </location>
</feature>
<dbReference type="PANTHER" id="PTHR32309">
    <property type="entry name" value="TYROSINE-PROTEIN KINASE"/>
    <property type="match status" value="1"/>
</dbReference>
<feature type="coiled-coil region" evidence="1">
    <location>
        <begin position="222"/>
        <end position="249"/>
    </location>
</feature>
<comment type="caution">
    <text evidence="3">The sequence shown here is derived from an EMBL/GenBank/DDBJ whole genome shotgun (WGS) entry which is preliminary data.</text>
</comment>
<name>A0A2W7I2B0_9PROT</name>
<evidence type="ECO:0000313" key="3">
    <source>
        <dbReference type="EMBL" id="PZW40428.1"/>
    </source>
</evidence>
<dbReference type="RefSeq" id="WP_111399782.1">
    <property type="nucleotide sequence ID" value="NZ_QKYU01000024.1"/>
</dbReference>
<gene>
    <name evidence="3" type="ORF">C8P66_12468</name>
</gene>
<reference evidence="3 4" key="1">
    <citation type="submission" date="2018-06" db="EMBL/GenBank/DDBJ databases">
        <title>Genomic Encyclopedia of Archaeal and Bacterial Type Strains, Phase II (KMG-II): from individual species to whole genera.</title>
        <authorList>
            <person name="Goeker M."/>
        </authorList>
    </citation>
    <scope>NUCLEOTIDE SEQUENCE [LARGE SCALE GENOMIC DNA]</scope>
    <source>
        <strain evidence="3 4">DSM 24525</strain>
    </source>
</reference>
<keyword evidence="2" id="KW-1133">Transmembrane helix</keyword>
<dbReference type="GO" id="GO:0005886">
    <property type="term" value="C:plasma membrane"/>
    <property type="evidence" value="ECO:0007669"/>
    <property type="project" value="TreeGrafter"/>
</dbReference>
<dbReference type="OrthoDB" id="8430685at2"/>
<feature type="coiled-coil region" evidence="1">
    <location>
        <begin position="381"/>
        <end position="439"/>
    </location>
</feature>
<feature type="transmembrane region" description="Helical" evidence="2">
    <location>
        <begin position="474"/>
        <end position="497"/>
    </location>
</feature>
<protein>
    <submittedName>
        <fullName evidence="3">Uncharacterized protein involved in exopolysaccharide biosynthesis</fullName>
    </submittedName>
</protein>
<evidence type="ECO:0000313" key="4">
    <source>
        <dbReference type="Proteomes" id="UP000249688"/>
    </source>
</evidence>
<evidence type="ECO:0000256" key="2">
    <source>
        <dbReference type="SAM" id="Phobius"/>
    </source>
</evidence>
<dbReference type="InterPro" id="IPR027417">
    <property type="entry name" value="P-loop_NTPase"/>
</dbReference>
<keyword evidence="2" id="KW-0472">Membrane</keyword>
<organism evidence="3 4">
    <name type="scientific">Humitalea rosea</name>
    <dbReference type="NCBI Taxonomy" id="990373"/>
    <lineage>
        <taxon>Bacteria</taxon>
        <taxon>Pseudomonadati</taxon>
        <taxon>Pseudomonadota</taxon>
        <taxon>Alphaproteobacteria</taxon>
        <taxon>Acetobacterales</taxon>
        <taxon>Roseomonadaceae</taxon>
        <taxon>Humitalea</taxon>
    </lineage>
</organism>
<dbReference type="GO" id="GO:0004713">
    <property type="term" value="F:protein tyrosine kinase activity"/>
    <property type="evidence" value="ECO:0007669"/>
    <property type="project" value="TreeGrafter"/>
</dbReference>
<evidence type="ECO:0000256" key="1">
    <source>
        <dbReference type="SAM" id="Coils"/>
    </source>
</evidence>
<keyword evidence="1" id="KW-0175">Coiled coil</keyword>
<keyword evidence="2" id="KW-0812">Transmembrane</keyword>
<dbReference type="Proteomes" id="UP000249688">
    <property type="component" value="Unassembled WGS sequence"/>
</dbReference>